<evidence type="ECO:0000256" key="1">
    <source>
        <dbReference type="ARBA" id="ARBA00004651"/>
    </source>
</evidence>
<proteinExistence type="inferred from homology"/>
<dbReference type="GO" id="GO:0055085">
    <property type="term" value="P:transmembrane transport"/>
    <property type="evidence" value="ECO:0007669"/>
    <property type="project" value="InterPro"/>
</dbReference>
<keyword evidence="10" id="KW-1185">Reference proteome</keyword>
<evidence type="ECO:0000259" key="8">
    <source>
        <dbReference type="PROSITE" id="PS50928"/>
    </source>
</evidence>
<dbReference type="AlphaFoldDB" id="A0A1M7IEL8"/>
<dbReference type="PANTHER" id="PTHR43163:SF6">
    <property type="entry name" value="DIPEPTIDE TRANSPORT SYSTEM PERMEASE PROTEIN DPPB-RELATED"/>
    <property type="match status" value="1"/>
</dbReference>
<dbReference type="InterPro" id="IPR045621">
    <property type="entry name" value="BPD_transp_1_N"/>
</dbReference>
<sequence>MRVTKSIQTTLKYIIRMLTLLFAVSVIAFTLVKLSPVDPIQQYILSTGAVSPEQREELEEYWGIDEPPVKQFINWFSALLHGDMGTSLLYRRPVLDLIREKFLNTLALMICAWVFSGIIGFSLGCAMGVSKDKLCDRILKRICLFLCSVPTFWLGLVLLLIFSVWLGLFPIGFSSPIGMMNSDVSIWQQIHHLILPALSLSLMSFANVALHTRQKLIDVLESDYVLFAKARGEGRFTIVKRHGIRNILLPALTLQFASFAELFGGSVLAENVFSYPGLGSAVSAAGLNSDVPLLLGITLFSAVFVFTGNLIANILYGVIDPKIKEDYEIQNTSHNSDGHTVSENDNNE</sequence>
<evidence type="ECO:0000313" key="9">
    <source>
        <dbReference type="EMBL" id="SHM39129.1"/>
    </source>
</evidence>
<keyword evidence="2 7" id="KW-0813">Transport</keyword>
<dbReference type="GO" id="GO:0005886">
    <property type="term" value="C:plasma membrane"/>
    <property type="evidence" value="ECO:0007669"/>
    <property type="project" value="UniProtKB-SubCell"/>
</dbReference>
<evidence type="ECO:0000256" key="2">
    <source>
        <dbReference type="ARBA" id="ARBA00022448"/>
    </source>
</evidence>
<evidence type="ECO:0000256" key="5">
    <source>
        <dbReference type="ARBA" id="ARBA00022989"/>
    </source>
</evidence>
<comment type="similarity">
    <text evidence="7">Belongs to the binding-protein-dependent transport system permease family.</text>
</comment>
<keyword evidence="6 7" id="KW-0472">Membrane</keyword>
<dbReference type="InterPro" id="IPR035906">
    <property type="entry name" value="MetI-like_sf"/>
</dbReference>
<feature type="transmembrane region" description="Helical" evidence="7">
    <location>
        <begin position="142"/>
        <end position="169"/>
    </location>
</feature>
<dbReference type="Pfam" id="PF19300">
    <property type="entry name" value="BPD_transp_1_N"/>
    <property type="match status" value="1"/>
</dbReference>
<evidence type="ECO:0000256" key="3">
    <source>
        <dbReference type="ARBA" id="ARBA00022475"/>
    </source>
</evidence>
<dbReference type="PANTHER" id="PTHR43163">
    <property type="entry name" value="DIPEPTIDE TRANSPORT SYSTEM PERMEASE PROTEIN DPPB-RELATED"/>
    <property type="match status" value="1"/>
</dbReference>
<feature type="domain" description="ABC transmembrane type-1" evidence="8">
    <location>
        <begin position="102"/>
        <end position="316"/>
    </location>
</feature>
<gene>
    <name evidence="9" type="ORF">SAMN02746066_01817</name>
</gene>
<organism evidence="9 10">
    <name type="scientific">Anaerosporobacter mobilis DSM 15930</name>
    <dbReference type="NCBI Taxonomy" id="1120996"/>
    <lineage>
        <taxon>Bacteria</taxon>
        <taxon>Bacillati</taxon>
        <taxon>Bacillota</taxon>
        <taxon>Clostridia</taxon>
        <taxon>Lachnospirales</taxon>
        <taxon>Lachnospiraceae</taxon>
        <taxon>Anaerosporobacter</taxon>
    </lineage>
</organism>
<dbReference type="Gene3D" id="1.10.3720.10">
    <property type="entry name" value="MetI-like"/>
    <property type="match status" value="1"/>
</dbReference>
<dbReference type="PROSITE" id="PS50928">
    <property type="entry name" value="ABC_TM1"/>
    <property type="match status" value="1"/>
</dbReference>
<evidence type="ECO:0000313" key="10">
    <source>
        <dbReference type="Proteomes" id="UP000184038"/>
    </source>
</evidence>
<dbReference type="Pfam" id="PF00528">
    <property type="entry name" value="BPD_transp_1"/>
    <property type="match status" value="1"/>
</dbReference>
<accession>A0A1M7IEL8</accession>
<dbReference type="STRING" id="1120996.SAMN02746066_01817"/>
<dbReference type="EMBL" id="FRCP01000009">
    <property type="protein sequence ID" value="SHM39129.1"/>
    <property type="molecule type" value="Genomic_DNA"/>
</dbReference>
<feature type="transmembrane region" description="Helical" evidence="7">
    <location>
        <begin position="293"/>
        <end position="316"/>
    </location>
</feature>
<comment type="subcellular location">
    <subcellularLocation>
        <location evidence="1 7">Cell membrane</location>
        <topology evidence="1 7">Multi-pass membrane protein</topology>
    </subcellularLocation>
</comment>
<feature type="transmembrane region" description="Helical" evidence="7">
    <location>
        <begin position="106"/>
        <end position="130"/>
    </location>
</feature>
<evidence type="ECO:0000256" key="6">
    <source>
        <dbReference type="ARBA" id="ARBA00023136"/>
    </source>
</evidence>
<protein>
    <submittedName>
        <fullName evidence="9">Peptide/nickel transport system permease protein</fullName>
    </submittedName>
</protein>
<feature type="transmembrane region" description="Helical" evidence="7">
    <location>
        <begin position="247"/>
        <end position="273"/>
    </location>
</feature>
<dbReference type="RefSeq" id="WP_278277269.1">
    <property type="nucleotide sequence ID" value="NZ_FRCP01000009.1"/>
</dbReference>
<dbReference type="SUPFAM" id="SSF161098">
    <property type="entry name" value="MetI-like"/>
    <property type="match status" value="1"/>
</dbReference>
<reference evidence="9 10" key="1">
    <citation type="submission" date="2016-11" db="EMBL/GenBank/DDBJ databases">
        <authorList>
            <person name="Jaros S."/>
            <person name="Januszkiewicz K."/>
            <person name="Wedrychowicz H."/>
        </authorList>
    </citation>
    <scope>NUCLEOTIDE SEQUENCE [LARGE SCALE GENOMIC DNA]</scope>
    <source>
        <strain evidence="9 10">DSM 15930</strain>
    </source>
</reference>
<feature type="transmembrane region" description="Helical" evidence="7">
    <location>
        <begin position="189"/>
        <end position="210"/>
    </location>
</feature>
<dbReference type="InterPro" id="IPR000515">
    <property type="entry name" value="MetI-like"/>
</dbReference>
<keyword evidence="3" id="KW-1003">Cell membrane</keyword>
<evidence type="ECO:0000256" key="7">
    <source>
        <dbReference type="RuleBase" id="RU363032"/>
    </source>
</evidence>
<evidence type="ECO:0000256" key="4">
    <source>
        <dbReference type="ARBA" id="ARBA00022692"/>
    </source>
</evidence>
<dbReference type="CDD" id="cd06261">
    <property type="entry name" value="TM_PBP2"/>
    <property type="match status" value="1"/>
</dbReference>
<keyword evidence="4 7" id="KW-0812">Transmembrane</keyword>
<name>A0A1M7IEL8_9FIRM</name>
<keyword evidence="5 7" id="KW-1133">Transmembrane helix</keyword>
<dbReference type="Proteomes" id="UP000184038">
    <property type="component" value="Unassembled WGS sequence"/>
</dbReference>